<evidence type="ECO:0000313" key="4">
    <source>
        <dbReference type="Proteomes" id="UP000509684"/>
    </source>
</evidence>
<feature type="chain" id="PRO_5027588414" evidence="2">
    <location>
        <begin position="29"/>
        <end position="623"/>
    </location>
</feature>
<name>A0A7D5S6Y9_9PROT</name>
<dbReference type="InterPro" id="IPR013783">
    <property type="entry name" value="Ig-like_fold"/>
</dbReference>
<evidence type="ECO:0000256" key="2">
    <source>
        <dbReference type="SAM" id="SignalP"/>
    </source>
</evidence>
<organism evidence="3 4">
    <name type="scientific">Candidatus Accumulibacter cognatus</name>
    <dbReference type="NCBI Taxonomy" id="2954383"/>
    <lineage>
        <taxon>Bacteria</taxon>
        <taxon>Pseudomonadati</taxon>
        <taxon>Pseudomonadota</taxon>
        <taxon>Betaproteobacteria</taxon>
        <taxon>Candidatus Accumulibacter</taxon>
    </lineage>
</organism>
<keyword evidence="2" id="KW-0732">Signal</keyword>
<sequence length="623" mass="63037">MPSLRPALRRLASFLLLVLIGLIRLAHAAPTVSLSAPAAGATYLAPASLTVSATASAGTTLTQVEFLDGATVLATLTASPYTFTWNNVPAGSHPLTARATDSAGGVTTSAARTITVNGGNTPPTVSLTAPADGTAHTLPASVTVSATASGVEVNTPITRVDFYQGVTLIGSTTTAPYATVWTPATAGSYRLTARATDSGGATTTSAARTITVQAINQAPTVSLTVPANGASYVAPAAITLTASAADTDGTISKVEFFQGTTLIGTATAAPYTVTWNSVPAGSYSLTAQATDHQGAATTSAAWTITVNATNTPPTVSLTAPADGAVYSLPATVPVSATADGVEVDTPITRVDFYQGATLIGGGTARPNTLSWTPTTAGSYRLTAQATDSAGGVTTSAARTVTVQAGNQAPTVSLMAPAAGASFVAPAAIPLTATAADTDGTISKVEFFQGTTLIGTATAAPYTVTWNSVPAGSYSLTAQATDHQGAATTSVARTITVTASGPTVLYLHGDHLGTPRVATNEANVVVWRNLPTGEPFGMALPEEDPNGDGKATTINLRFPGQYFDRETKLHYNYFRGNYSGGGSRRSSASKLKRGEAEGAVPGKSGAGRGRDWRPACAGWRDTSE</sequence>
<dbReference type="Pfam" id="PF17957">
    <property type="entry name" value="Big_7"/>
    <property type="match status" value="5"/>
</dbReference>
<reference evidence="3 4" key="1">
    <citation type="journal article" date="2019" name="Microbiome">
        <title>Annotated bacterial chromosomes from frame-shift-corrected long-read metagenomic data.</title>
        <authorList>
            <person name="Arumugam K."/>
            <person name="Bagci C."/>
            <person name="Bessarab I."/>
            <person name="Beier S."/>
            <person name="Buchfink B."/>
            <person name="Gorska A."/>
            <person name="Qiu G."/>
            <person name="Huson D.H."/>
            <person name="Williams R.B.H."/>
        </authorList>
    </citation>
    <scope>NUCLEOTIDE SEQUENCE [LARGE SCALE GENOMIC DNA]</scope>
    <source>
        <strain evidence="3">SSA1</strain>
    </source>
</reference>
<evidence type="ECO:0000256" key="1">
    <source>
        <dbReference type="SAM" id="MobiDB-lite"/>
    </source>
</evidence>
<evidence type="ECO:0000313" key="3">
    <source>
        <dbReference type="EMBL" id="QLH49156.1"/>
    </source>
</evidence>
<proteinExistence type="predicted"/>
<dbReference type="Proteomes" id="UP000509684">
    <property type="component" value="Chromosome"/>
</dbReference>
<protein>
    <submittedName>
        <fullName evidence="3">Uncharacterized protein</fullName>
    </submittedName>
</protein>
<dbReference type="AlphaFoldDB" id="A0A7D5S6Y9"/>
<feature type="region of interest" description="Disordered" evidence="1">
    <location>
        <begin position="579"/>
        <end position="623"/>
    </location>
</feature>
<dbReference type="KEGG" id="acog:HWD57_04690"/>
<gene>
    <name evidence="3" type="ORF">HWD57_04690</name>
</gene>
<feature type="signal peptide" evidence="2">
    <location>
        <begin position="1"/>
        <end position="28"/>
    </location>
</feature>
<dbReference type="Gene3D" id="2.60.40.10">
    <property type="entry name" value="Immunoglobulins"/>
    <property type="match status" value="5"/>
</dbReference>
<dbReference type="EMBL" id="CP058708">
    <property type="protein sequence ID" value="QLH49156.1"/>
    <property type="molecule type" value="Genomic_DNA"/>
</dbReference>
<accession>A0A7D5S6Y9</accession>